<feature type="active site" description="Proton acceptor" evidence="12">
    <location>
        <position position="103"/>
    </location>
</feature>
<keyword evidence="11 12" id="KW-0411">Iron-sulfur</keyword>
<dbReference type="PANTHER" id="PTHR30544:SF5">
    <property type="entry name" value="RADICAL SAM CORE DOMAIN-CONTAINING PROTEIN"/>
    <property type="match status" value="1"/>
</dbReference>
<dbReference type="InterPro" id="IPR040072">
    <property type="entry name" value="Methyltransferase_A"/>
</dbReference>
<dbReference type="Proteomes" id="UP000746471">
    <property type="component" value="Unassembled WGS sequence"/>
</dbReference>
<dbReference type="HAMAP" id="MF_01849">
    <property type="entry name" value="RNA_methyltr_RlmN"/>
    <property type="match status" value="1"/>
</dbReference>
<reference evidence="14 15" key="1">
    <citation type="submission" date="2021-05" db="EMBL/GenBank/DDBJ databases">
        <title>Fusibacter ferrireducens sp. nov., an anaerobic, sulfur- and Fe-reducing bacterium isolated from the mangrove sediment.</title>
        <authorList>
            <person name="Qiu D."/>
        </authorList>
    </citation>
    <scope>NUCLEOTIDE SEQUENCE [LARGE SCALE GENOMIC DNA]</scope>
    <source>
        <strain evidence="14 15">DSM 12116</strain>
    </source>
</reference>
<keyword evidence="9 12" id="KW-0479">Metal-binding</keyword>
<dbReference type="SFLD" id="SFLDG01062">
    <property type="entry name" value="methyltransferase_(Class_A)"/>
    <property type="match status" value="1"/>
</dbReference>
<dbReference type="Gene3D" id="1.10.150.530">
    <property type="match status" value="1"/>
</dbReference>
<comment type="subcellular location">
    <subcellularLocation>
        <location evidence="1 12">Cytoplasm</location>
    </subcellularLocation>
</comment>
<comment type="miscellaneous">
    <text evidence="12">Reaction proceeds by a ping-pong mechanism involving intermediate methylation of a conserved cysteine residue.</text>
</comment>
<comment type="function">
    <text evidence="12">Specifically methylates position 2 of adenine 2503 in 23S rRNA and position 2 of adenine 37 in tRNAs.</text>
</comment>
<keyword evidence="7 12" id="KW-0949">S-adenosyl-L-methionine</keyword>
<dbReference type="Gene3D" id="3.20.20.70">
    <property type="entry name" value="Aldolase class I"/>
    <property type="match status" value="1"/>
</dbReference>
<dbReference type="EC" id="2.1.1.192" evidence="12"/>
<evidence type="ECO:0000256" key="11">
    <source>
        <dbReference type="ARBA" id="ARBA00023014"/>
    </source>
</evidence>
<feature type="binding site" evidence="12">
    <location>
        <position position="130"/>
    </location>
    <ligand>
        <name>[4Fe-4S] cluster</name>
        <dbReference type="ChEBI" id="CHEBI:49883"/>
        <note>4Fe-4S-S-AdoMet</note>
    </ligand>
</feature>
<dbReference type="InterPro" id="IPR027492">
    <property type="entry name" value="RNA_MTrfase_RlmN"/>
</dbReference>
<evidence type="ECO:0000256" key="10">
    <source>
        <dbReference type="ARBA" id="ARBA00023004"/>
    </source>
</evidence>
<comment type="caution">
    <text evidence="12">Lacks conserved residue(s) required for the propagation of feature annotation.</text>
</comment>
<keyword evidence="15" id="KW-1185">Reference proteome</keyword>
<keyword evidence="10 12" id="KW-0408">Iron</keyword>
<feature type="domain" description="Radical SAM core" evidence="13">
    <location>
        <begin position="109"/>
        <end position="340"/>
    </location>
</feature>
<keyword evidence="4 12" id="KW-0698">rRNA processing</keyword>
<dbReference type="Pfam" id="PF21016">
    <property type="entry name" value="RlmN_N"/>
    <property type="match status" value="1"/>
</dbReference>
<keyword evidence="3 12" id="KW-0963">Cytoplasm</keyword>
<evidence type="ECO:0000313" key="15">
    <source>
        <dbReference type="Proteomes" id="UP000746471"/>
    </source>
</evidence>
<comment type="catalytic activity">
    <reaction evidence="12">
        <text>adenosine(2503) in 23S rRNA + 2 reduced [2Fe-2S]-[ferredoxin] + 2 S-adenosyl-L-methionine = 2-methyladenosine(2503) in 23S rRNA + 5'-deoxyadenosine + L-methionine + 2 oxidized [2Fe-2S]-[ferredoxin] + S-adenosyl-L-homocysteine</text>
        <dbReference type="Rhea" id="RHEA:42916"/>
        <dbReference type="Rhea" id="RHEA-COMP:10000"/>
        <dbReference type="Rhea" id="RHEA-COMP:10001"/>
        <dbReference type="Rhea" id="RHEA-COMP:10152"/>
        <dbReference type="Rhea" id="RHEA-COMP:10282"/>
        <dbReference type="ChEBI" id="CHEBI:17319"/>
        <dbReference type="ChEBI" id="CHEBI:33737"/>
        <dbReference type="ChEBI" id="CHEBI:33738"/>
        <dbReference type="ChEBI" id="CHEBI:57844"/>
        <dbReference type="ChEBI" id="CHEBI:57856"/>
        <dbReference type="ChEBI" id="CHEBI:59789"/>
        <dbReference type="ChEBI" id="CHEBI:74411"/>
        <dbReference type="ChEBI" id="CHEBI:74497"/>
        <dbReference type="EC" id="2.1.1.192"/>
    </reaction>
</comment>
<evidence type="ECO:0000256" key="7">
    <source>
        <dbReference type="ARBA" id="ARBA00022691"/>
    </source>
</evidence>
<dbReference type="NCBIfam" id="TIGR00048">
    <property type="entry name" value="rRNA_mod_RlmN"/>
    <property type="match status" value="1"/>
</dbReference>
<comment type="cofactor">
    <cofactor evidence="12">
        <name>[4Fe-4S] cluster</name>
        <dbReference type="ChEBI" id="CHEBI:49883"/>
    </cofactor>
    <text evidence="12">Binds 1 [4Fe-4S] cluster. The cluster is coordinated with 3 cysteines and an exchangeable S-adenosyl-L-methionine.</text>
</comment>
<dbReference type="PROSITE" id="PS51918">
    <property type="entry name" value="RADICAL_SAM"/>
    <property type="match status" value="1"/>
</dbReference>
<gene>
    <name evidence="12 14" type="primary">rlmN</name>
    <name evidence="14" type="ORF">KHM83_02215</name>
</gene>
<feature type="binding site" evidence="12">
    <location>
        <position position="127"/>
    </location>
    <ligand>
        <name>[4Fe-4S] cluster</name>
        <dbReference type="ChEBI" id="CHEBI:49883"/>
        <note>4Fe-4S-S-AdoMet</note>
    </ligand>
</feature>
<feature type="binding site" evidence="12">
    <location>
        <position position="301"/>
    </location>
    <ligand>
        <name>S-adenosyl-L-methionine</name>
        <dbReference type="ChEBI" id="CHEBI:59789"/>
    </ligand>
</feature>
<evidence type="ECO:0000256" key="12">
    <source>
        <dbReference type="HAMAP-Rule" id="MF_01849"/>
    </source>
</evidence>
<evidence type="ECO:0000256" key="8">
    <source>
        <dbReference type="ARBA" id="ARBA00022694"/>
    </source>
</evidence>
<keyword evidence="8 12" id="KW-0819">tRNA processing</keyword>
<feature type="binding site" evidence="12">
    <location>
        <position position="123"/>
    </location>
    <ligand>
        <name>[4Fe-4S] cluster</name>
        <dbReference type="ChEBI" id="CHEBI:49883"/>
        <note>4Fe-4S-S-AdoMet</note>
    </ligand>
</feature>
<dbReference type="InterPro" id="IPR007197">
    <property type="entry name" value="rSAM"/>
</dbReference>
<evidence type="ECO:0000256" key="4">
    <source>
        <dbReference type="ARBA" id="ARBA00022552"/>
    </source>
</evidence>
<dbReference type="PANTHER" id="PTHR30544">
    <property type="entry name" value="23S RRNA METHYLTRANSFERASE"/>
    <property type="match status" value="1"/>
</dbReference>
<keyword evidence="6 12" id="KW-0808">Transferase</keyword>
<dbReference type="InterPro" id="IPR058240">
    <property type="entry name" value="rSAM_sf"/>
</dbReference>
<evidence type="ECO:0000259" key="13">
    <source>
        <dbReference type="PROSITE" id="PS51918"/>
    </source>
</evidence>
<organism evidence="14 15">
    <name type="scientific">Fusibacter paucivorans</name>
    <dbReference type="NCBI Taxonomy" id="76009"/>
    <lineage>
        <taxon>Bacteria</taxon>
        <taxon>Bacillati</taxon>
        <taxon>Bacillota</taxon>
        <taxon>Clostridia</taxon>
        <taxon>Eubacteriales</taxon>
        <taxon>Eubacteriales Family XII. Incertae Sedis</taxon>
        <taxon>Fusibacter</taxon>
    </lineage>
</organism>
<comment type="catalytic activity">
    <reaction evidence="12">
        <text>adenosine(37) in tRNA + 2 reduced [2Fe-2S]-[ferredoxin] + 2 S-adenosyl-L-methionine = 2-methyladenosine(37) in tRNA + 5'-deoxyadenosine + L-methionine + 2 oxidized [2Fe-2S]-[ferredoxin] + S-adenosyl-L-homocysteine</text>
        <dbReference type="Rhea" id="RHEA:43332"/>
        <dbReference type="Rhea" id="RHEA-COMP:10000"/>
        <dbReference type="Rhea" id="RHEA-COMP:10001"/>
        <dbReference type="Rhea" id="RHEA-COMP:10162"/>
        <dbReference type="Rhea" id="RHEA-COMP:10485"/>
        <dbReference type="ChEBI" id="CHEBI:17319"/>
        <dbReference type="ChEBI" id="CHEBI:33737"/>
        <dbReference type="ChEBI" id="CHEBI:33738"/>
        <dbReference type="ChEBI" id="CHEBI:57844"/>
        <dbReference type="ChEBI" id="CHEBI:57856"/>
        <dbReference type="ChEBI" id="CHEBI:59789"/>
        <dbReference type="ChEBI" id="CHEBI:74411"/>
        <dbReference type="ChEBI" id="CHEBI:74497"/>
        <dbReference type="EC" id="2.1.1.192"/>
    </reaction>
</comment>
<keyword evidence="5 12" id="KW-0489">Methyltransferase</keyword>
<keyword evidence="12" id="KW-1015">Disulfide bond</keyword>
<dbReference type="InterPro" id="IPR048641">
    <property type="entry name" value="RlmN_N"/>
</dbReference>
<dbReference type="Pfam" id="PF04055">
    <property type="entry name" value="Radical_SAM"/>
    <property type="match status" value="1"/>
</dbReference>
<comment type="caution">
    <text evidence="14">The sequence shown here is derived from an EMBL/GenBank/DDBJ whole genome shotgun (WGS) entry which is preliminary data.</text>
</comment>
<protein>
    <recommendedName>
        <fullName evidence="12">Probable dual-specificity RNA methyltransferase RlmN</fullName>
        <ecNumber evidence="12">2.1.1.192</ecNumber>
    </recommendedName>
    <alternativeName>
        <fullName evidence="12">23S rRNA (adenine(2503)-C(2))-methyltransferase</fullName>
    </alternativeName>
    <alternativeName>
        <fullName evidence="12">23S rRNA m2A2503 methyltransferase</fullName>
    </alternativeName>
    <alternativeName>
        <fullName evidence="12">Ribosomal RNA large subunit methyltransferase N</fullName>
    </alternativeName>
    <alternativeName>
        <fullName evidence="12">tRNA (adenine(37)-C(2))-methyltransferase</fullName>
    </alternativeName>
    <alternativeName>
        <fullName evidence="12">tRNA m2A37 methyltransferase</fullName>
    </alternativeName>
</protein>
<dbReference type="SFLD" id="SFLDS00029">
    <property type="entry name" value="Radical_SAM"/>
    <property type="match status" value="1"/>
</dbReference>
<proteinExistence type="inferred from homology"/>
<evidence type="ECO:0000256" key="1">
    <source>
        <dbReference type="ARBA" id="ARBA00004496"/>
    </source>
</evidence>
<feature type="binding site" evidence="12">
    <location>
        <begin position="170"/>
        <end position="171"/>
    </location>
    <ligand>
        <name>S-adenosyl-L-methionine</name>
        <dbReference type="ChEBI" id="CHEBI:59789"/>
    </ligand>
</feature>
<dbReference type="EMBL" id="JAHBCL010000003">
    <property type="protein sequence ID" value="MBS7525489.1"/>
    <property type="molecule type" value="Genomic_DNA"/>
</dbReference>
<name>A0ABS5PK08_9FIRM</name>
<keyword evidence="2 12" id="KW-0004">4Fe-4S</keyword>
<accession>A0ABS5PK08</accession>
<evidence type="ECO:0000256" key="3">
    <source>
        <dbReference type="ARBA" id="ARBA00022490"/>
    </source>
</evidence>
<dbReference type="SFLD" id="SFLDF00275">
    <property type="entry name" value="adenosine_C2_methyltransferase"/>
    <property type="match status" value="1"/>
</dbReference>
<evidence type="ECO:0000313" key="14">
    <source>
        <dbReference type="EMBL" id="MBS7525489.1"/>
    </source>
</evidence>
<comment type="similarity">
    <text evidence="12">Belongs to the radical SAM superfamily. RlmN family.</text>
</comment>
<dbReference type="InterPro" id="IPR013785">
    <property type="entry name" value="Aldolase_TIM"/>
</dbReference>
<sequence length="364" mass="40873">MIQKEQNENKDECMLADIRQLSAAELREALLSMGEKAYRADQIYIWLAKGITQFEDMRNLPGKLIEKLKRQYRIDNVKIVSAMTSQDGTVKLLNAFYDGEIVESVFMRYKHGNSACLSTQVGCNMKCAFCASTVDGCVRNVTAGEMLGQIYAMQNHTGEHINNIVLMGSGEPLDNYDETLKFIRLACDEKGLNLSGRAITLSTCGLVPQIMKLADEQLQITLAISLHNAVDTERCEIMPVTKAYNIDALMGAVAYYIEKTHRRVTFEYAMIDGVNDTMAHADALGRRLRGMLVHVNLIPVNAVKENQFFPSQNSKINVFMKRLMDKYNINTTIRRELGSDINAACGQLRRQHLEGDGKKPNDTV</sequence>
<dbReference type="PIRSF" id="PIRSF006004">
    <property type="entry name" value="CHP00048"/>
    <property type="match status" value="1"/>
</dbReference>
<evidence type="ECO:0000256" key="5">
    <source>
        <dbReference type="ARBA" id="ARBA00022603"/>
    </source>
</evidence>
<evidence type="ECO:0000256" key="6">
    <source>
        <dbReference type="ARBA" id="ARBA00022679"/>
    </source>
</evidence>
<dbReference type="SUPFAM" id="SSF102114">
    <property type="entry name" value="Radical SAM enzymes"/>
    <property type="match status" value="1"/>
</dbReference>
<feature type="binding site" evidence="12">
    <location>
        <position position="202"/>
    </location>
    <ligand>
        <name>S-adenosyl-L-methionine</name>
        <dbReference type="ChEBI" id="CHEBI:59789"/>
    </ligand>
</feature>
<feature type="binding site" evidence="12">
    <location>
        <begin position="225"/>
        <end position="227"/>
    </location>
    <ligand>
        <name>S-adenosyl-L-methionine</name>
        <dbReference type="ChEBI" id="CHEBI:59789"/>
    </ligand>
</feature>
<evidence type="ECO:0000256" key="2">
    <source>
        <dbReference type="ARBA" id="ARBA00022485"/>
    </source>
</evidence>
<evidence type="ECO:0000256" key="9">
    <source>
        <dbReference type="ARBA" id="ARBA00022723"/>
    </source>
</evidence>
<dbReference type="InterPro" id="IPR004383">
    <property type="entry name" value="rRNA_lsu_MTrfase_RlmN/Cfr"/>
</dbReference>
<feature type="active site" description="S-methylcysteine intermediate" evidence="12">
    <location>
        <position position="345"/>
    </location>
</feature>